<accession>A0A432Z1N0</accession>
<name>A0A432Z1N0_9GAMM</name>
<evidence type="ECO:0000313" key="2">
    <source>
        <dbReference type="Proteomes" id="UP000288058"/>
    </source>
</evidence>
<protein>
    <recommendedName>
        <fullName evidence="3">Sulfotransferase family protein</fullName>
    </recommendedName>
</protein>
<dbReference type="Proteomes" id="UP000288058">
    <property type="component" value="Unassembled WGS sequence"/>
</dbReference>
<dbReference type="EMBL" id="PIQC01000003">
    <property type="protein sequence ID" value="RUO71781.1"/>
    <property type="molecule type" value="Genomic_DNA"/>
</dbReference>
<sequence>MSMNIFVLCTGRCGSTTFSKACSEIRNYSSGHETRTSKILDERMCYPQNHIEVDNRLSWLLGRLDKTYGNDAFYVHLRRNEEKVVESFEKRYERGIIKAYRGSGIMLGLSENVDSKSVCRDYVRTVTENIDLFLSNKSNVMSVWLEDIKTDFPEFCNQIAADVSIENALEHFNLTYNASK</sequence>
<organism evidence="1 2">
    <name type="scientific">Idiomarina ramblicola</name>
    <dbReference type="NCBI Taxonomy" id="263724"/>
    <lineage>
        <taxon>Bacteria</taxon>
        <taxon>Pseudomonadati</taxon>
        <taxon>Pseudomonadota</taxon>
        <taxon>Gammaproteobacteria</taxon>
        <taxon>Alteromonadales</taxon>
        <taxon>Idiomarinaceae</taxon>
        <taxon>Idiomarina</taxon>
    </lineage>
</organism>
<evidence type="ECO:0008006" key="3">
    <source>
        <dbReference type="Google" id="ProtNLM"/>
    </source>
</evidence>
<gene>
    <name evidence="1" type="ORF">CWI78_04495</name>
</gene>
<evidence type="ECO:0000313" key="1">
    <source>
        <dbReference type="EMBL" id="RUO71781.1"/>
    </source>
</evidence>
<comment type="caution">
    <text evidence="1">The sequence shown here is derived from an EMBL/GenBank/DDBJ whole genome shotgun (WGS) entry which is preliminary data.</text>
</comment>
<dbReference type="AlphaFoldDB" id="A0A432Z1N0"/>
<dbReference type="InterPro" id="IPR027417">
    <property type="entry name" value="P-loop_NTPase"/>
</dbReference>
<dbReference type="SUPFAM" id="SSF52540">
    <property type="entry name" value="P-loop containing nucleoside triphosphate hydrolases"/>
    <property type="match status" value="1"/>
</dbReference>
<reference evidence="2" key="1">
    <citation type="journal article" date="2018" name="Front. Microbiol.">
        <title>Genome-Based Analysis Reveals the Taxonomy and Diversity of the Family Idiomarinaceae.</title>
        <authorList>
            <person name="Liu Y."/>
            <person name="Lai Q."/>
            <person name="Shao Z."/>
        </authorList>
    </citation>
    <scope>NUCLEOTIDE SEQUENCE [LARGE SCALE GENOMIC DNA]</scope>
    <source>
        <strain evidence="2">R22</strain>
    </source>
</reference>
<dbReference type="OrthoDB" id="1429303at2"/>
<keyword evidence="2" id="KW-1185">Reference proteome</keyword>
<dbReference type="Gene3D" id="3.40.50.300">
    <property type="entry name" value="P-loop containing nucleotide triphosphate hydrolases"/>
    <property type="match status" value="1"/>
</dbReference>
<proteinExistence type="predicted"/>